<evidence type="ECO:0000256" key="9">
    <source>
        <dbReference type="ARBA" id="ARBA00023136"/>
    </source>
</evidence>
<dbReference type="PANTHER" id="PTHR14467:SF0">
    <property type="entry name" value="PROTEIN ARV1"/>
    <property type="match status" value="1"/>
</dbReference>
<dbReference type="InterPro" id="IPR007290">
    <property type="entry name" value="Arv1"/>
</dbReference>
<dbReference type="PANTHER" id="PTHR14467">
    <property type="entry name" value="ARV1"/>
    <property type="match status" value="1"/>
</dbReference>
<evidence type="ECO:0000256" key="4">
    <source>
        <dbReference type="ARBA" id="ARBA00022692"/>
    </source>
</evidence>
<evidence type="ECO:0000256" key="1">
    <source>
        <dbReference type="ARBA" id="ARBA00004477"/>
    </source>
</evidence>
<dbReference type="GO" id="GO:0005794">
    <property type="term" value="C:Golgi apparatus"/>
    <property type="evidence" value="ECO:0007669"/>
    <property type="project" value="TreeGrafter"/>
</dbReference>
<dbReference type="GeneID" id="114249985"/>
<evidence type="ECO:0000313" key="12">
    <source>
        <dbReference type="RefSeq" id="XP_028039523.1"/>
    </source>
</evidence>
<name>A0A6J2KCZ7_BOMMA</name>
<feature type="transmembrane region" description="Helical" evidence="10">
    <location>
        <begin position="72"/>
        <end position="89"/>
    </location>
</feature>
<dbReference type="CTD" id="64801"/>
<keyword evidence="9 10" id="KW-0472">Membrane</keyword>
<protein>
    <recommendedName>
        <fullName evidence="10">Protein ARV</fullName>
    </recommendedName>
</protein>
<comment type="similarity">
    <text evidence="2 10">Belongs to the ARV1 family.</text>
</comment>
<dbReference type="GO" id="GO:0006665">
    <property type="term" value="P:sphingolipid metabolic process"/>
    <property type="evidence" value="ECO:0007669"/>
    <property type="project" value="TreeGrafter"/>
</dbReference>
<evidence type="ECO:0000313" key="11">
    <source>
        <dbReference type="Proteomes" id="UP000504629"/>
    </source>
</evidence>
<dbReference type="OrthoDB" id="2192830at2759"/>
<evidence type="ECO:0000256" key="6">
    <source>
        <dbReference type="ARBA" id="ARBA00022989"/>
    </source>
</evidence>
<keyword evidence="3 10" id="KW-0813">Transport</keyword>
<keyword evidence="8 10" id="KW-0443">Lipid metabolism</keyword>
<feature type="transmembrane region" description="Helical" evidence="10">
    <location>
        <begin position="231"/>
        <end position="257"/>
    </location>
</feature>
<comment type="subcellular location">
    <subcellularLocation>
        <location evidence="1 10">Endoplasmic reticulum membrane</location>
        <topology evidence="1 10">Multi-pass membrane protein</topology>
    </subcellularLocation>
</comment>
<keyword evidence="7 10" id="KW-0445">Lipid transport</keyword>
<dbReference type="Pfam" id="PF04161">
    <property type="entry name" value="Arv1"/>
    <property type="match status" value="1"/>
</dbReference>
<evidence type="ECO:0000256" key="10">
    <source>
        <dbReference type="RuleBase" id="RU368065"/>
    </source>
</evidence>
<sequence length="276" mass="31456">MVGKPYKCVNCGVEASALYRTYGTVIKLTKCENCKGFVDKYIEYDPVIVMIDLILISKEAQRHVLYNTDFKSFWKLLITLMMLETYGVWKSDSLFNIAINSMCGIAGNNTINITNLHVYIATPELSKNNCMAWTHDNRDDNNDLFIWEKDFYIQFMSTLAGIFVFVATTQLLMTSFKLVMSQSEVPILRCLKAFSLADVSILFTLPMLVWGTDTSLETRLVHYGLVLSYSFVVFTNVFTVLYECPVFVAALTVVAGYMAKYTTSYHTTPLLRIYIT</sequence>
<gene>
    <name evidence="12" type="primary">LOC114249985</name>
</gene>
<dbReference type="GO" id="GO:0016125">
    <property type="term" value="P:sterol metabolic process"/>
    <property type="evidence" value="ECO:0007669"/>
    <property type="project" value="UniProtKB-UniRule"/>
</dbReference>
<proteinExistence type="inferred from homology"/>
<evidence type="ECO:0000256" key="5">
    <source>
        <dbReference type="ARBA" id="ARBA00022824"/>
    </source>
</evidence>
<evidence type="ECO:0000256" key="2">
    <source>
        <dbReference type="ARBA" id="ARBA00009187"/>
    </source>
</evidence>
<keyword evidence="4 10" id="KW-0812">Transmembrane</keyword>
<reference evidence="12" key="1">
    <citation type="submission" date="2025-08" db="UniProtKB">
        <authorList>
            <consortium name="RefSeq"/>
        </authorList>
    </citation>
    <scope>IDENTIFICATION</scope>
    <source>
        <tissue evidence="12">Silk gland</tissue>
    </source>
</reference>
<organism evidence="11 12">
    <name type="scientific">Bombyx mandarina</name>
    <name type="common">Wild silk moth</name>
    <name type="synonym">Wild silkworm</name>
    <dbReference type="NCBI Taxonomy" id="7092"/>
    <lineage>
        <taxon>Eukaryota</taxon>
        <taxon>Metazoa</taxon>
        <taxon>Ecdysozoa</taxon>
        <taxon>Arthropoda</taxon>
        <taxon>Hexapoda</taxon>
        <taxon>Insecta</taxon>
        <taxon>Pterygota</taxon>
        <taxon>Neoptera</taxon>
        <taxon>Endopterygota</taxon>
        <taxon>Lepidoptera</taxon>
        <taxon>Glossata</taxon>
        <taxon>Ditrysia</taxon>
        <taxon>Bombycoidea</taxon>
        <taxon>Bombycidae</taxon>
        <taxon>Bombycinae</taxon>
        <taxon>Bombyx</taxon>
    </lineage>
</organism>
<keyword evidence="11" id="KW-1185">Reference proteome</keyword>
<evidence type="ECO:0000256" key="3">
    <source>
        <dbReference type="ARBA" id="ARBA00022448"/>
    </source>
</evidence>
<dbReference type="GO" id="GO:0032366">
    <property type="term" value="P:intracellular sterol transport"/>
    <property type="evidence" value="ECO:0007669"/>
    <property type="project" value="UniProtKB-UniRule"/>
</dbReference>
<dbReference type="GO" id="GO:0005789">
    <property type="term" value="C:endoplasmic reticulum membrane"/>
    <property type="evidence" value="ECO:0007669"/>
    <property type="project" value="UniProtKB-SubCell"/>
</dbReference>
<dbReference type="GO" id="GO:0097036">
    <property type="term" value="P:regulation of plasma membrane sterol distribution"/>
    <property type="evidence" value="ECO:0007669"/>
    <property type="project" value="UniProtKB-UniRule"/>
</dbReference>
<feature type="transmembrane region" description="Helical" evidence="10">
    <location>
        <begin position="151"/>
        <end position="172"/>
    </location>
</feature>
<evidence type="ECO:0000256" key="7">
    <source>
        <dbReference type="ARBA" id="ARBA00023055"/>
    </source>
</evidence>
<dbReference type="GO" id="GO:0032541">
    <property type="term" value="C:cortical endoplasmic reticulum"/>
    <property type="evidence" value="ECO:0007669"/>
    <property type="project" value="TreeGrafter"/>
</dbReference>
<dbReference type="RefSeq" id="XP_028039523.1">
    <property type="nucleotide sequence ID" value="XM_028183722.1"/>
</dbReference>
<feature type="transmembrane region" description="Helical" evidence="10">
    <location>
        <begin position="193"/>
        <end position="211"/>
    </location>
</feature>
<keyword evidence="6 10" id="KW-1133">Transmembrane helix</keyword>
<dbReference type="Proteomes" id="UP000504629">
    <property type="component" value="Unplaced"/>
</dbReference>
<comment type="function">
    <text evidence="10">Mediator of sterol homeostasis involved in sterol uptake, trafficking and distribution into membranes.</text>
</comment>
<dbReference type="AlphaFoldDB" id="A0A6J2KCZ7"/>
<accession>A0A6J2KCZ7</accession>
<evidence type="ECO:0000256" key="8">
    <source>
        <dbReference type="ARBA" id="ARBA00023098"/>
    </source>
</evidence>
<keyword evidence="5 10" id="KW-0256">Endoplasmic reticulum</keyword>
<dbReference type="KEGG" id="bman:114249985"/>